<dbReference type="EMBL" id="KZ772703">
    <property type="protein sequence ID" value="PTQ42053.1"/>
    <property type="molecule type" value="Genomic_DNA"/>
</dbReference>
<gene>
    <name evidence="1" type="ORF">MARPO_0031s0043</name>
</gene>
<protein>
    <submittedName>
        <fullName evidence="1">Uncharacterized protein</fullName>
    </submittedName>
</protein>
<dbReference type="AlphaFoldDB" id="A0A2R6X7I3"/>
<keyword evidence="2" id="KW-1185">Reference proteome</keyword>
<proteinExistence type="predicted"/>
<reference evidence="2" key="1">
    <citation type="journal article" date="2017" name="Cell">
        <title>Insights into land plant evolution garnered from the Marchantia polymorpha genome.</title>
        <authorList>
            <person name="Bowman J.L."/>
            <person name="Kohchi T."/>
            <person name="Yamato K.T."/>
            <person name="Jenkins J."/>
            <person name="Shu S."/>
            <person name="Ishizaki K."/>
            <person name="Yamaoka S."/>
            <person name="Nishihama R."/>
            <person name="Nakamura Y."/>
            <person name="Berger F."/>
            <person name="Adam C."/>
            <person name="Aki S.S."/>
            <person name="Althoff F."/>
            <person name="Araki T."/>
            <person name="Arteaga-Vazquez M.A."/>
            <person name="Balasubrmanian S."/>
            <person name="Barry K."/>
            <person name="Bauer D."/>
            <person name="Boehm C.R."/>
            <person name="Briginshaw L."/>
            <person name="Caballero-Perez J."/>
            <person name="Catarino B."/>
            <person name="Chen F."/>
            <person name="Chiyoda S."/>
            <person name="Chovatia M."/>
            <person name="Davies K.M."/>
            <person name="Delmans M."/>
            <person name="Demura T."/>
            <person name="Dierschke T."/>
            <person name="Dolan L."/>
            <person name="Dorantes-Acosta A.E."/>
            <person name="Eklund D.M."/>
            <person name="Florent S.N."/>
            <person name="Flores-Sandoval E."/>
            <person name="Fujiyama A."/>
            <person name="Fukuzawa H."/>
            <person name="Galik B."/>
            <person name="Grimanelli D."/>
            <person name="Grimwood J."/>
            <person name="Grossniklaus U."/>
            <person name="Hamada T."/>
            <person name="Haseloff J."/>
            <person name="Hetherington A.J."/>
            <person name="Higo A."/>
            <person name="Hirakawa Y."/>
            <person name="Hundley H.N."/>
            <person name="Ikeda Y."/>
            <person name="Inoue K."/>
            <person name="Inoue S.I."/>
            <person name="Ishida S."/>
            <person name="Jia Q."/>
            <person name="Kakita M."/>
            <person name="Kanazawa T."/>
            <person name="Kawai Y."/>
            <person name="Kawashima T."/>
            <person name="Kennedy M."/>
            <person name="Kinose K."/>
            <person name="Kinoshita T."/>
            <person name="Kohara Y."/>
            <person name="Koide E."/>
            <person name="Komatsu K."/>
            <person name="Kopischke S."/>
            <person name="Kubo M."/>
            <person name="Kyozuka J."/>
            <person name="Lagercrantz U."/>
            <person name="Lin S.S."/>
            <person name="Lindquist E."/>
            <person name="Lipzen A.M."/>
            <person name="Lu C.W."/>
            <person name="De Luna E."/>
            <person name="Martienssen R.A."/>
            <person name="Minamino N."/>
            <person name="Mizutani M."/>
            <person name="Mizutani M."/>
            <person name="Mochizuki N."/>
            <person name="Monte I."/>
            <person name="Mosher R."/>
            <person name="Nagasaki H."/>
            <person name="Nakagami H."/>
            <person name="Naramoto S."/>
            <person name="Nishitani K."/>
            <person name="Ohtani M."/>
            <person name="Okamoto T."/>
            <person name="Okumura M."/>
            <person name="Phillips J."/>
            <person name="Pollak B."/>
            <person name="Reinders A."/>
            <person name="Rovekamp M."/>
            <person name="Sano R."/>
            <person name="Sawa S."/>
            <person name="Schmid M.W."/>
            <person name="Shirakawa M."/>
            <person name="Solano R."/>
            <person name="Spunde A."/>
            <person name="Suetsugu N."/>
            <person name="Sugano S."/>
            <person name="Sugiyama A."/>
            <person name="Sun R."/>
            <person name="Suzuki Y."/>
            <person name="Takenaka M."/>
            <person name="Takezawa D."/>
            <person name="Tomogane H."/>
            <person name="Tsuzuki M."/>
            <person name="Ueda T."/>
            <person name="Umeda M."/>
            <person name="Ward J.M."/>
            <person name="Watanabe Y."/>
            <person name="Yazaki K."/>
            <person name="Yokoyama R."/>
            <person name="Yoshitake Y."/>
            <person name="Yotsui I."/>
            <person name="Zachgo S."/>
            <person name="Schmutz J."/>
        </authorList>
    </citation>
    <scope>NUCLEOTIDE SEQUENCE [LARGE SCALE GENOMIC DNA]</scope>
    <source>
        <strain evidence="2">Tak-1</strain>
    </source>
</reference>
<dbReference type="Gramene" id="Mp2g03870.1">
    <property type="protein sequence ID" value="Mp2g03870.1.cds"/>
    <property type="gene ID" value="Mp2g03870"/>
</dbReference>
<evidence type="ECO:0000313" key="1">
    <source>
        <dbReference type="EMBL" id="PTQ42053.1"/>
    </source>
</evidence>
<dbReference type="Proteomes" id="UP000244005">
    <property type="component" value="Unassembled WGS sequence"/>
</dbReference>
<organism evidence="1 2">
    <name type="scientific">Marchantia polymorpha</name>
    <name type="common">Common liverwort</name>
    <name type="synonym">Marchantia aquatica</name>
    <dbReference type="NCBI Taxonomy" id="3197"/>
    <lineage>
        <taxon>Eukaryota</taxon>
        <taxon>Viridiplantae</taxon>
        <taxon>Streptophyta</taxon>
        <taxon>Embryophyta</taxon>
        <taxon>Marchantiophyta</taxon>
        <taxon>Marchantiopsida</taxon>
        <taxon>Marchantiidae</taxon>
        <taxon>Marchantiales</taxon>
        <taxon>Marchantiaceae</taxon>
        <taxon>Marchantia</taxon>
    </lineage>
</organism>
<accession>A0A2R6X7I3</accession>
<name>A0A2R6X7I3_MARPO</name>
<evidence type="ECO:0000313" key="2">
    <source>
        <dbReference type="Proteomes" id="UP000244005"/>
    </source>
</evidence>
<sequence>MARWETTTIVLRSWVKAWTREWSRRCRSWPLRRRPFHELQKNMSKRRSTPSEGQASVAMRQSGLYIPPSIHTFSAFKFGSGFNQIKLRGRASLERRVSRKAFSQQVDRIAIFRSLAESPCCWFRRLQALAQNCILVPPDETAILLVKLH</sequence>